<evidence type="ECO:0000256" key="1">
    <source>
        <dbReference type="ARBA" id="ARBA00006190"/>
    </source>
</evidence>
<feature type="compositionally biased region" description="Basic and acidic residues" evidence="2">
    <location>
        <begin position="1"/>
        <end position="38"/>
    </location>
</feature>
<comment type="caution">
    <text evidence="3">The sequence shown here is derived from an EMBL/GenBank/DDBJ whole genome shotgun (WGS) entry which is preliminary data.</text>
</comment>
<dbReference type="Proteomes" id="UP000298663">
    <property type="component" value="Unassembled WGS sequence"/>
</dbReference>
<dbReference type="Pfam" id="PF03357">
    <property type="entry name" value="Snf7"/>
    <property type="match status" value="1"/>
</dbReference>
<evidence type="ECO:0000313" key="4">
    <source>
        <dbReference type="Proteomes" id="UP000298663"/>
    </source>
</evidence>
<accession>A0A4U5PF74</accession>
<evidence type="ECO:0000313" key="3">
    <source>
        <dbReference type="EMBL" id="TKR95172.1"/>
    </source>
</evidence>
<keyword evidence="4" id="KW-1185">Reference proteome</keyword>
<sequence length="197" mass="22185">MRENERNLRKTNRELDADRRQLERKEKELELENQEAREKRKPRSLRHSRQAARPASETENENLGNGSEDNSCGCTESAHVQHGKDVGSRATSTKTMKTMQKQMPLEKLAKDMREFEIAQEKMGMTDEIVNDTMDSILDESGDEEEQDAIVNQVLDEIGIDLNARLSLVPKASGAIGESSKAVSSEADLERMLANLRG</sequence>
<protein>
    <submittedName>
        <fullName evidence="3">Uncharacterized protein</fullName>
    </submittedName>
</protein>
<proteinExistence type="inferred from homology"/>
<name>A0A4U5PF74_STECR</name>
<feature type="compositionally biased region" description="Basic residues" evidence="2">
    <location>
        <begin position="39"/>
        <end position="50"/>
    </location>
</feature>
<feature type="region of interest" description="Disordered" evidence="2">
    <location>
        <begin position="1"/>
        <end position="98"/>
    </location>
</feature>
<dbReference type="EMBL" id="AZBU02000002">
    <property type="protein sequence ID" value="TKR95172.1"/>
    <property type="molecule type" value="Genomic_DNA"/>
</dbReference>
<dbReference type="GO" id="GO:0007034">
    <property type="term" value="P:vacuolar transport"/>
    <property type="evidence" value="ECO:0007669"/>
    <property type="project" value="InterPro"/>
</dbReference>
<dbReference type="PANTHER" id="PTHR10476">
    <property type="entry name" value="CHARGED MULTIVESICULAR BODY PROTEIN"/>
    <property type="match status" value="1"/>
</dbReference>
<dbReference type="OrthoDB" id="5594417at2759"/>
<dbReference type="AlphaFoldDB" id="A0A4U5PF74"/>
<reference evidence="3 4" key="1">
    <citation type="journal article" date="2015" name="Genome Biol.">
        <title>Comparative genomics of Steinernema reveals deeply conserved gene regulatory networks.</title>
        <authorList>
            <person name="Dillman A.R."/>
            <person name="Macchietto M."/>
            <person name="Porter C.F."/>
            <person name="Rogers A."/>
            <person name="Williams B."/>
            <person name="Antoshechkin I."/>
            <person name="Lee M.M."/>
            <person name="Goodwin Z."/>
            <person name="Lu X."/>
            <person name="Lewis E.E."/>
            <person name="Goodrich-Blair H."/>
            <person name="Stock S.P."/>
            <person name="Adams B.J."/>
            <person name="Sternberg P.W."/>
            <person name="Mortazavi A."/>
        </authorList>
    </citation>
    <scope>NUCLEOTIDE SEQUENCE [LARGE SCALE GENOMIC DNA]</scope>
    <source>
        <strain evidence="3 4">ALL</strain>
    </source>
</reference>
<dbReference type="STRING" id="34508.A0A4U5PF74"/>
<dbReference type="InterPro" id="IPR005024">
    <property type="entry name" value="Snf7_fam"/>
</dbReference>
<reference evidence="3 4" key="2">
    <citation type="journal article" date="2019" name="G3 (Bethesda)">
        <title>Hybrid Assembly of the Genome of the Entomopathogenic Nematode Steinernema carpocapsae Identifies the X-Chromosome.</title>
        <authorList>
            <person name="Serra L."/>
            <person name="Macchietto M."/>
            <person name="Macias-Munoz A."/>
            <person name="McGill C.J."/>
            <person name="Rodriguez I.M."/>
            <person name="Rodriguez B."/>
            <person name="Murad R."/>
            <person name="Mortazavi A."/>
        </authorList>
    </citation>
    <scope>NUCLEOTIDE SEQUENCE [LARGE SCALE GENOMIC DNA]</scope>
    <source>
        <strain evidence="3 4">ALL</strain>
    </source>
</reference>
<feature type="compositionally biased region" description="Polar residues" evidence="2">
    <location>
        <begin position="61"/>
        <end position="74"/>
    </location>
</feature>
<comment type="similarity">
    <text evidence="1">Belongs to the SNF7 family.</text>
</comment>
<gene>
    <name evidence="3" type="ORF">L596_009375</name>
</gene>
<evidence type="ECO:0000256" key="2">
    <source>
        <dbReference type="SAM" id="MobiDB-lite"/>
    </source>
</evidence>
<dbReference type="Gene3D" id="6.10.140.1230">
    <property type="match status" value="1"/>
</dbReference>
<organism evidence="3 4">
    <name type="scientific">Steinernema carpocapsae</name>
    <name type="common">Entomopathogenic nematode</name>
    <dbReference type="NCBI Taxonomy" id="34508"/>
    <lineage>
        <taxon>Eukaryota</taxon>
        <taxon>Metazoa</taxon>
        <taxon>Ecdysozoa</taxon>
        <taxon>Nematoda</taxon>
        <taxon>Chromadorea</taxon>
        <taxon>Rhabditida</taxon>
        <taxon>Tylenchina</taxon>
        <taxon>Panagrolaimomorpha</taxon>
        <taxon>Strongyloidoidea</taxon>
        <taxon>Steinernematidae</taxon>
        <taxon>Steinernema</taxon>
    </lineage>
</organism>